<name>A0ABZ1I377_9PSEU</name>
<dbReference type="InterPro" id="IPR011008">
    <property type="entry name" value="Dimeric_a/b-barrel"/>
</dbReference>
<gene>
    <name evidence="1" type="ORF">VSH64_39525</name>
</gene>
<accession>A0ABZ1I377</accession>
<dbReference type="RefSeq" id="WP_326567852.1">
    <property type="nucleotide sequence ID" value="NZ_CP142149.1"/>
</dbReference>
<dbReference type="SUPFAM" id="SSF54909">
    <property type="entry name" value="Dimeric alpha+beta barrel"/>
    <property type="match status" value="1"/>
</dbReference>
<sequence length="114" mass="12744">MKYFLTLTMTPALWNTLPEDAKQEVYAGHGAFMENNAAEILETKALAEPTESTIVRVRDDQATHEEGLIHGSDTFFCGYYLVDVKDQGRALELAAQIPDAKYTAVEVRRVVHEA</sequence>
<dbReference type="Gene3D" id="3.30.70.1060">
    <property type="entry name" value="Dimeric alpha+beta barrel"/>
    <property type="match status" value="1"/>
</dbReference>
<dbReference type="EMBL" id="CP142149">
    <property type="protein sequence ID" value="WSE28858.1"/>
    <property type="molecule type" value="Genomic_DNA"/>
</dbReference>
<protein>
    <recommendedName>
        <fullName evidence="3">YCII-related domain-containing protein</fullName>
    </recommendedName>
</protein>
<dbReference type="Proteomes" id="UP001330812">
    <property type="component" value="Chromosome"/>
</dbReference>
<proteinExistence type="predicted"/>
<organism evidence="1 2">
    <name type="scientific">Amycolatopsis rhabdoformis</name>
    <dbReference type="NCBI Taxonomy" id="1448059"/>
    <lineage>
        <taxon>Bacteria</taxon>
        <taxon>Bacillati</taxon>
        <taxon>Actinomycetota</taxon>
        <taxon>Actinomycetes</taxon>
        <taxon>Pseudonocardiales</taxon>
        <taxon>Pseudonocardiaceae</taxon>
        <taxon>Amycolatopsis</taxon>
    </lineage>
</organism>
<reference evidence="1 2" key="1">
    <citation type="journal article" date="2015" name="Int. J. Syst. Evol. Microbiol.">
        <title>Amycolatopsis rhabdoformis sp. nov., an actinomycete isolated from a tropical forest soil.</title>
        <authorList>
            <person name="Souza W.R."/>
            <person name="Silva R.E."/>
            <person name="Goodfellow M."/>
            <person name="Busarakam K."/>
            <person name="Figueiro F.S."/>
            <person name="Ferreira D."/>
            <person name="Rodrigues-Filho E."/>
            <person name="Moraes L.A.B."/>
            <person name="Zucchi T.D."/>
        </authorList>
    </citation>
    <scope>NUCLEOTIDE SEQUENCE [LARGE SCALE GENOMIC DNA]</scope>
    <source>
        <strain evidence="1 2">NCIMB 14900</strain>
    </source>
</reference>
<keyword evidence="2" id="KW-1185">Reference proteome</keyword>
<evidence type="ECO:0000313" key="1">
    <source>
        <dbReference type="EMBL" id="WSE28858.1"/>
    </source>
</evidence>
<evidence type="ECO:0000313" key="2">
    <source>
        <dbReference type="Proteomes" id="UP001330812"/>
    </source>
</evidence>
<evidence type="ECO:0008006" key="3">
    <source>
        <dbReference type="Google" id="ProtNLM"/>
    </source>
</evidence>